<feature type="domain" description="Aminoacyl-transfer RNA synthetases class-II family profile" evidence="7">
    <location>
        <begin position="150"/>
        <end position="450"/>
    </location>
</feature>
<comment type="subcellular location">
    <subcellularLocation>
        <location evidence="6">Cytoplasm</location>
    </subcellularLocation>
</comment>
<dbReference type="PROSITE" id="PS50862">
    <property type="entry name" value="AA_TRNA_LIGASE_II"/>
    <property type="match status" value="1"/>
</dbReference>
<dbReference type="GO" id="GO:0005524">
    <property type="term" value="F:ATP binding"/>
    <property type="evidence" value="ECO:0007669"/>
    <property type="project" value="UniProtKB-UniRule"/>
</dbReference>
<keyword evidence="2 6" id="KW-0547">Nucleotide-binding</keyword>
<comment type="catalytic activity">
    <reaction evidence="6">
        <text>tRNA(Asp) + L-aspartate + ATP = L-aspartyl-tRNA(Asp) + AMP + diphosphate</text>
        <dbReference type="Rhea" id="RHEA:19649"/>
        <dbReference type="Rhea" id="RHEA-COMP:9660"/>
        <dbReference type="Rhea" id="RHEA-COMP:9678"/>
        <dbReference type="ChEBI" id="CHEBI:29991"/>
        <dbReference type="ChEBI" id="CHEBI:30616"/>
        <dbReference type="ChEBI" id="CHEBI:33019"/>
        <dbReference type="ChEBI" id="CHEBI:78442"/>
        <dbReference type="ChEBI" id="CHEBI:78516"/>
        <dbReference type="ChEBI" id="CHEBI:456215"/>
        <dbReference type="EC" id="6.1.1.12"/>
    </reaction>
</comment>
<dbReference type="InterPro" id="IPR012340">
    <property type="entry name" value="NA-bd_OB-fold"/>
</dbReference>
<keyword evidence="1 6" id="KW-0436">Ligase</keyword>
<dbReference type="Pfam" id="PF00152">
    <property type="entry name" value="tRNA-synt_2"/>
    <property type="match status" value="1"/>
</dbReference>
<feature type="binding site" evidence="6">
    <location>
        <position position="238"/>
    </location>
    <ligand>
        <name>ATP</name>
        <dbReference type="ChEBI" id="CHEBI:30616"/>
    </ligand>
</feature>
<accession>A0A0G1HM11</accession>
<evidence type="ECO:0000256" key="1">
    <source>
        <dbReference type="ARBA" id="ARBA00022598"/>
    </source>
</evidence>
<feature type="binding site" evidence="6">
    <location>
        <position position="341"/>
    </location>
    <ligand>
        <name>L-aspartate</name>
        <dbReference type="ChEBI" id="CHEBI:29991"/>
    </ligand>
</feature>
<dbReference type="InterPro" id="IPR004365">
    <property type="entry name" value="NA-bd_OB_tRNA"/>
</dbReference>
<keyword evidence="5 6" id="KW-0030">Aminoacyl-tRNA synthetase</keyword>
<dbReference type="PRINTS" id="PR01042">
    <property type="entry name" value="TRNASYNTHASP"/>
</dbReference>
<evidence type="ECO:0000259" key="7">
    <source>
        <dbReference type="PROSITE" id="PS50862"/>
    </source>
</evidence>
<protein>
    <recommendedName>
        <fullName evidence="6">Aspartate--tRNA ligase</fullName>
        <ecNumber evidence="6">6.1.1.12</ecNumber>
    </recommendedName>
    <alternativeName>
        <fullName evidence="6">Aspartyl-tRNA synthetase</fullName>
        <shortName evidence="6">AspRS</shortName>
    </alternativeName>
</protein>
<dbReference type="InterPro" id="IPR004364">
    <property type="entry name" value="Aa-tRNA-synt_II"/>
</dbReference>
<reference evidence="8 9" key="1">
    <citation type="journal article" date="2015" name="Nature">
        <title>rRNA introns, odd ribosomes, and small enigmatic genomes across a large radiation of phyla.</title>
        <authorList>
            <person name="Brown C.T."/>
            <person name="Hug L.A."/>
            <person name="Thomas B.C."/>
            <person name="Sharon I."/>
            <person name="Castelle C.J."/>
            <person name="Singh A."/>
            <person name="Wilkins M.J."/>
            <person name="Williams K.H."/>
            <person name="Banfield J.F."/>
        </authorList>
    </citation>
    <scope>NUCLEOTIDE SEQUENCE [LARGE SCALE GENOMIC DNA]</scope>
</reference>
<evidence type="ECO:0000313" key="8">
    <source>
        <dbReference type="EMBL" id="KKT11904.1"/>
    </source>
</evidence>
<dbReference type="GO" id="GO:0005737">
    <property type="term" value="C:cytoplasm"/>
    <property type="evidence" value="ECO:0007669"/>
    <property type="project" value="UniProtKB-SubCell"/>
</dbReference>
<dbReference type="EMBL" id="LCGH01000001">
    <property type="protein sequence ID" value="KKT11904.1"/>
    <property type="molecule type" value="Genomic_DNA"/>
</dbReference>
<dbReference type="PANTHER" id="PTHR22594">
    <property type="entry name" value="ASPARTYL/LYSYL-TRNA SYNTHETASE"/>
    <property type="match status" value="1"/>
</dbReference>
<dbReference type="Gene3D" id="3.30.930.10">
    <property type="entry name" value="Bira Bifunctional Protein, Domain 2"/>
    <property type="match status" value="1"/>
</dbReference>
<dbReference type="Pfam" id="PF01336">
    <property type="entry name" value="tRNA_anti-codon"/>
    <property type="match status" value="1"/>
</dbReference>
<evidence type="ECO:0000256" key="3">
    <source>
        <dbReference type="ARBA" id="ARBA00022840"/>
    </source>
</evidence>
<dbReference type="CDD" id="cd04317">
    <property type="entry name" value="EcAspRS_like_N"/>
    <property type="match status" value="1"/>
</dbReference>
<feature type="binding site" evidence="6">
    <location>
        <position position="384"/>
    </location>
    <ligand>
        <name>L-aspartate</name>
        <dbReference type="ChEBI" id="CHEBI:29991"/>
    </ligand>
</feature>
<keyword evidence="3 6" id="KW-0067">ATP-binding</keyword>
<dbReference type="InterPro" id="IPR047090">
    <property type="entry name" value="AspRS_core"/>
</dbReference>
<feature type="binding site" evidence="6">
    <location>
        <begin position="429"/>
        <end position="432"/>
    </location>
    <ligand>
        <name>ATP</name>
        <dbReference type="ChEBI" id="CHEBI:30616"/>
    </ligand>
</feature>
<dbReference type="HAMAP" id="MF_00044">
    <property type="entry name" value="Asp_tRNA_synth_type1"/>
    <property type="match status" value="1"/>
</dbReference>
<feature type="binding site" evidence="6">
    <location>
        <begin position="229"/>
        <end position="231"/>
    </location>
    <ligand>
        <name>ATP</name>
        <dbReference type="ChEBI" id="CHEBI:30616"/>
    </ligand>
</feature>
<dbReference type="InterPro" id="IPR002312">
    <property type="entry name" value="Asp/Asn-tRNA-synth_IIb"/>
</dbReference>
<dbReference type="AlphaFoldDB" id="A0A0G1HM11"/>
<feature type="binding site" evidence="6">
    <location>
        <position position="229"/>
    </location>
    <ligand>
        <name>L-aspartate</name>
        <dbReference type="ChEBI" id="CHEBI:29991"/>
    </ligand>
</feature>
<dbReference type="GO" id="GO:0004815">
    <property type="term" value="F:aspartate-tRNA ligase activity"/>
    <property type="evidence" value="ECO:0007669"/>
    <property type="project" value="UniProtKB-UniRule"/>
</dbReference>
<evidence type="ECO:0000256" key="5">
    <source>
        <dbReference type="ARBA" id="ARBA00023146"/>
    </source>
</evidence>
<dbReference type="SUPFAM" id="SSF55681">
    <property type="entry name" value="Class II aaRS and biotin synthetases"/>
    <property type="match status" value="1"/>
</dbReference>
<dbReference type="EC" id="6.1.1.12" evidence="6"/>
<keyword evidence="6" id="KW-0963">Cytoplasm</keyword>
<sequence>MKNRIYIKDLKDNIGKEVILAGWVDVRRDQGKMIFFDMRDMTGRVQCVALPGKEKVPTEGRGSSATEIAGKIRPEWVLKISGVVNKRPDKNVKEGVLNGDVELEVLNIEILNKAETPPIEVTTDGYEIGEEHRLKYRYIDLRRTRMQKNIRYRHKVVKFIRDYLDKENFIEVETPILTKSTPEGARDYIVPSRIWPGTFYALPQSPQQYKQLLMAAGAEKYFQIARCMRDEDTRGDRQPEFTQLDLEMSFVKREDVMALNEALLISIVENLYPEKKIQEIPFPRISYKEVMEKYGTDRPDLRKDKENKNLLAFVWVVDFPFFERTDKSDNPLAEGEWTFTHNPFSRPQDEHMEMLMNKKDIGNILTTQYDVVLNGSEIGGGSIRNHQPEALRKVFEIMGYASERIEKNFGHMLEALGSGCPPHGGIAWGFDRLMMLLENEPNIREVIAFPKTGEGKDLMMNSPAEVSEKQLKELGIKLGK</sequence>
<comment type="similarity">
    <text evidence="6">Belongs to the class-II aminoacyl-tRNA synthetase family. Type 1 subfamily.</text>
</comment>
<dbReference type="Gene3D" id="2.40.50.140">
    <property type="entry name" value="Nucleic acid-binding proteins"/>
    <property type="match status" value="1"/>
</dbReference>
<dbReference type="CDD" id="cd00777">
    <property type="entry name" value="AspRS_core"/>
    <property type="match status" value="1"/>
</dbReference>
<dbReference type="Proteomes" id="UP000033907">
    <property type="component" value="Unassembled WGS sequence"/>
</dbReference>
<comment type="caution">
    <text evidence="8">The sequence shown here is derived from an EMBL/GenBank/DDBJ whole genome shotgun (WGS) entry which is preliminary data.</text>
</comment>
<dbReference type="PANTHER" id="PTHR22594:SF5">
    <property type="entry name" value="ASPARTATE--TRNA LIGASE, MITOCHONDRIAL"/>
    <property type="match status" value="1"/>
</dbReference>
<comment type="subunit">
    <text evidence="6">Homodimer.</text>
</comment>
<evidence type="ECO:0000256" key="2">
    <source>
        <dbReference type="ARBA" id="ARBA00022741"/>
    </source>
</evidence>
<feature type="binding site" evidence="6">
    <location>
        <position position="183"/>
    </location>
    <ligand>
        <name>L-aspartate</name>
        <dbReference type="ChEBI" id="CHEBI:29991"/>
    </ligand>
</feature>
<evidence type="ECO:0000256" key="4">
    <source>
        <dbReference type="ARBA" id="ARBA00022917"/>
    </source>
</evidence>
<dbReference type="InterPro" id="IPR004524">
    <property type="entry name" value="Asp-tRNA-ligase_1"/>
</dbReference>
<feature type="binding site" evidence="6">
    <location>
        <position position="377"/>
    </location>
    <ligand>
        <name>ATP</name>
        <dbReference type="ChEBI" id="CHEBI:30616"/>
    </ligand>
</feature>
<dbReference type="GO" id="GO:0003676">
    <property type="term" value="F:nucleic acid binding"/>
    <property type="evidence" value="ECO:0007669"/>
    <property type="project" value="InterPro"/>
</dbReference>
<name>A0A0G1HM11_9BACT</name>
<keyword evidence="4 6" id="KW-0648">Protein biosynthesis</keyword>
<feature type="region of interest" description="Aspartate" evidence="6">
    <location>
        <begin position="207"/>
        <end position="210"/>
    </location>
</feature>
<dbReference type="GO" id="GO:0006422">
    <property type="term" value="P:aspartyl-tRNA aminoacylation"/>
    <property type="evidence" value="ECO:0007669"/>
    <property type="project" value="UniProtKB-UniRule"/>
</dbReference>
<dbReference type="InterPro" id="IPR047089">
    <property type="entry name" value="Asp-tRNA-ligase_1_N"/>
</dbReference>
<proteinExistence type="inferred from homology"/>
<comment type="function">
    <text evidence="6">Catalyzes the attachment of L-aspartate to tRNA(Asp) in a two-step reaction: L-aspartate is first activated by ATP to form Asp-AMP and then transferred to the acceptor end of tRNA(Asp).</text>
</comment>
<evidence type="ECO:0000313" key="9">
    <source>
        <dbReference type="Proteomes" id="UP000033907"/>
    </source>
</evidence>
<gene>
    <name evidence="6" type="primary">aspS</name>
    <name evidence="8" type="ORF">UV91_C0001G0116</name>
</gene>
<evidence type="ECO:0000256" key="6">
    <source>
        <dbReference type="HAMAP-Rule" id="MF_00044"/>
    </source>
</evidence>
<dbReference type="SUPFAM" id="SSF50249">
    <property type="entry name" value="Nucleic acid-binding proteins"/>
    <property type="match status" value="1"/>
</dbReference>
<dbReference type="InterPro" id="IPR006195">
    <property type="entry name" value="aa-tRNA-synth_II"/>
</dbReference>
<organism evidence="8 9">
    <name type="scientific">Candidatus Nomurabacteria bacterium GW2011_GWF2_43_24</name>
    <dbReference type="NCBI Taxonomy" id="1618778"/>
    <lineage>
        <taxon>Bacteria</taxon>
        <taxon>Candidatus Nomuraibacteriota</taxon>
    </lineage>
</organism>
<comment type="caution">
    <text evidence="6">Lacks conserved residue(s) required for the propagation of feature annotation.</text>
</comment>
<dbReference type="InterPro" id="IPR045864">
    <property type="entry name" value="aa-tRNA-synth_II/BPL/LPL"/>
</dbReference>
<dbReference type="PATRIC" id="fig|1618778.3.peg.118"/>